<evidence type="ECO:0000259" key="2">
    <source>
        <dbReference type="Pfam" id="PF00144"/>
    </source>
</evidence>
<feature type="chain" id="PRO_5021838105" evidence="1">
    <location>
        <begin position="21"/>
        <end position="688"/>
    </location>
</feature>
<evidence type="ECO:0000256" key="1">
    <source>
        <dbReference type="SAM" id="SignalP"/>
    </source>
</evidence>
<reference evidence="3 4" key="1">
    <citation type="submission" date="2019-02" db="EMBL/GenBank/DDBJ databases">
        <title>Deep-cultivation of Planctomycetes and their phenomic and genomic characterization uncovers novel biology.</title>
        <authorList>
            <person name="Wiegand S."/>
            <person name="Jogler M."/>
            <person name="Boedeker C."/>
            <person name="Pinto D."/>
            <person name="Vollmers J."/>
            <person name="Rivas-Marin E."/>
            <person name="Kohn T."/>
            <person name="Peeters S.H."/>
            <person name="Heuer A."/>
            <person name="Rast P."/>
            <person name="Oberbeckmann S."/>
            <person name="Bunk B."/>
            <person name="Jeske O."/>
            <person name="Meyerdierks A."/>
            <person name="Storesund J.E."/>
            <person name="Kallscheuer N."/>
            <person name="Luecker S."/>
            <person name="Lage O.M."/>
            <person name="Pohl T."/>
            <person name="Merkel B.J."/>
            <person name="Hornburger P."/>
            <person name="Mueller R.-W."/>
            <person name="Bruemmer F."/>
            <person name="Labrenz M."/>
            <person name="Spormann A.M."/>
            <person name="Op den Camp H."/>
            <person name="Overmann J."/>
            <person name="Amann R."/>
            <person name="Jetten M.S.M."/>
            <person name="Mascher T."/>
            <person name="Medema M.H."/>
            <person name="Devos D.P."/>
            <person name="Kaster A.-K."/>
            <person name="Ovreas L."/>
            <person name="Rohde M."/>
            <person name="Galperin M.Y."/>
            <person name="Jogler C."/>
        </authorList>
    </citation>
    <scope>NUCLEOTIDE SEQUENCE [LARGE SCALE GENOMIC DNA]</scope>
    <source>
        <strain evidence="3 4">Pan241w</strain>
    </source>
</reference>
<dbReference type="InterPro" id="IPR012338">
    <property type="entry name" value="Beta-lactam/transpept-like"/>
</dbReference>
<evidence type="ECO:0000313" key="4">
    <source>
        <dbReference type="Proteomes" id="UP000317171"/>
    </source>
</evidence>
<organism evidence="3 4">
    <name type="scientific">Gimesia alba</name>
    <dbReference type="NCBI Taxonomy" id="2527973"/>
    <lineage>
        <taxon>Bacteria</taxon>
        <taxon>Pseudomonadati</taxon>
        <taxon>Planctomycetota</taxon>
        <taxon>Planctomycetia</taxon>
        <taxon>Planctomycetales</taxon>
        <taxon>Planctomycetaceae</taxon>
        <taxon>Gimesia</taxon>
    </lineage>
</organism>
<keyword evidence="1" id="KW-0732">Signal</keyword>
<dbReference type="AlphaFoldDB" id="A0A517RD72"/>
<dbReference type="SUPFAM" id="SSF56601">
    <property type="entry name" value="beta-lactamase/transpeptidase-like"/>
    <property type="match status" value="1"/>
</dbReference>
<evidence type="ECO:0000313" key="3">
    <source>
        <dbReference type="EMBL" id="QDT41784.1"/>
    </source>
</evidence>
<feature type="signal peptide" evidence="1">
    <location>
        <begin position="1"/>
        <end position="20"/>
    </location>
</feature>
<dbReference type="RefSeq" id="WP_145213931.1">
    <property type="nucleotide sequence ID" value="NZ_CP036269.1"/>
</dbReference>
<dbReference type="Gene3D" id="3.40.710.10">
    <property type="entry name" value="DD-peptidase/beta-lactamase superfamily"/>
    <property type="match status" value="1"/>
</dbReference>
<gene>
    <name evidence="3" type="primary">pbpE_1</name>
    <name evidence="3" type="ORF">Pan241w_18480</name>
</gene>
<dbReference type="Proteomes" id="UP000317171">
    <property type="component" value="Chromosome"/>
</dbReference>
<protein>
    <submittedName>
        <fullName evidence="3">Penicillin-binding protein 4</fullName>
    </submittedName>
</protein>
<name>A0A517RD72_9PLAN</name>
<dbReference type="InterPro" id="IPR001466">
    <property type="entry name" value="Beta-lactam-related"/>
</dbReference>
<accession>A0A517RD72</accession>
<dbReference type="InterPro" id="IPR050491">
    <property type="entry name" value="AmpC-like"/>
</dbReference>
<proteinExistence type="predicted"/>
<dbReference type="Pfam" id="PF17660">
    <property type="entry name" value="BTRD1"/>
    <property type="match status" value="5"/>
</dbReference>
<dbReference type="PANTHER" id="PTHR46825:SF9">
    <property type="entry name" value="BETA-LACTAMASE-RELATED DOMAIN-CONTAINING PROTEIN"/>
    <property type="match status" value="1"/>
</dbReference>
<dbReference type="KEGG" id="gaz:Pan241w_18480"/>
<dbReference type="InterPro" id="IPR049511">
    <property type="entry name" value="PGH-like_rpt"/>
</dbReference>
<feature type="domain" description="Beta-lactamase-related" evidence="2">
    <location>
        <begin position="302"/>
        <end position="658"/>
    </location>
</feature>
<dbReference type="Pfam" id="PF00144">
    <property type="entry name" value="Beta-lactamase"/>
    <property type="match status" value="1"/>
</dbReference>
<sequence length="688" mass="79184" precursor="true">MHYLRPFLFALLFMTLPLNAAETEFELQLTSSSYQRFITRIKKQGFALTDVSVTPGKRFDRFMAIAVKQPGQNTWKAHHGLDARQLEEKQKQYASEGFQPVVISGYERGNTSRFAVLWEKNDQAEHIIRHSLSNTQLQDTLNELKQKGFIPFKLDGYMLNNQPVHAGIWVKRNDVTWDATCNVPSDQFQKIFEDVSSQGFRLIDLCGYVIDRNPVYHAVWYKETEPAWMSQFHLTLKQFQAEDKKMQDQNYQLTNIDGYRINNQPFFNAIWVKEENKTESSIWKNADEIPVSGKEQKEFASLDRSVKEFLLEHQPPGAAVAVSYRGRLVYARGFGYADQEQKMPVQPNSQFRIASISKPITAVAIMKLIEEDQLELDTRVFDILKKYQNELSKQGVDPRLKEVTIQQLLNHTGGWDRSVSFDPMFRSVSFAKQLGKKPPAEADDVIQVMLKQPLDFNPGERYAYSNFGYSLLGRVIETVTGKPYHEYMQQTICAPLQMTHTTLGKTLLKYREPNEVKYYSPRVGTSIFTPEGEVEQVPQPYGAWYLEAMDSHGGWISSAPDLVRFATAFNDREQCPILKAPTISQMFQRPEGLAGFNQNGDPKAVFYACGWSVRSFNNRDSENHWHNGALPGTSTILVRRRDGLNWAILFNTRYGKEKKSLSSLIDGQMHRWVNQIDNWPEKDLIDQN</sequence>
<dbReference type="EMBL" id="CP036269">
    <property type="protein sequence ID" value="QDT41784.1"/>
    <property type="molecule type" value="Genomic_DNA"/>
</dbReference>
<dbReference type="OrthoDB" id="9797709at2"/>
<dbReference type="PANTHER" id="PTHR46825">
    <property type="entry name" value="D-ALANYL-D-ALANINE-CARBOXYPEPTIDASE/ENDOPEPTIDASE AMPH"/>
    <property type="match status" value="1"/>
</dbReference>
<keyword evidence="4" id="KW-1185">Reference proteome</keyword>